<dbReference type="Proteomes" id="UP001153714">
    <property type="component" value="Chromosome 23"/>
</dbReference>
<organism evidence="3 4">
    <name type="scientific">Diatraea saccharalis</name>
    <name type="common">sugarcane borer</name>
    <dbReference type="NCBI Taxonomy" id="40085"/>
    <lineage>
        <taxon>Eukaryota</taxon>
        <taxon>Metazoa</taxon>
        <taxon>Ecdysozoa</taxon>
        <taxon>Arthropoda</taxon>
        <taxon>Hexapoda</taxon>
        <taxon>Insecta</taxon>
        <taxon>Pterygota</taxon>
        <taxon>Neoptera</taxon>
        <taxon>Endopterygota</taxon>
        <taxon>Lepidoptera</taxon>
        <taxon>Glossata</taxon>
        <taxon>Ditrysia</taxon>
        <taxon>Pyraloidea</taxon>
        <taxon>Crambidae</taxon>
        <taxon>Crambinae</taxon>
        <taxon>Diatraea</taxon>
    </lineage>
</organism>
<dbReference type="InterPro" id="IPR013083">
    <property type="entry name" value="Znf_RING/FYVE/PHD"/>
</dbReference>
<gene>
    <name evidence="3" type="ORF">DIATSA_LOCUS8342</name>
</gene>
<reference evidence="3" key="1">
    <citation type="submission" date="2021-12" db="EMBL/GenBank/DDBJ databases">
        <authorList>
            <person name="King R."/>
        </authorList>
    </citation>
    <scope>NUCLEOTIDE SEQUENCE</scope>
</reference>
<evidence type="ECO:0000256" key="2">
    <source>
        <dbReference type="SAM" id="MobiDB-lite"/>
    </source>
</evidence>
<evidence type="ECO:0008006" key="5">
    <source>
        <dbReference type="Google" id="ProtNLM"/>
    </source>
</evidence>
<feature type="coiled-coil region" evidence="1">
    <location>
        <begin position="178"/>
        <end position="212"/>
    </location>
</feature>
<feature type="region of interest" description="Disordered" evidence="2">
    <location>
        <begin position="239"/>
        <end position="262"/>
    </location>
</feature>
<dbReference type="InterPro" id="IPR011011">
    <property type="entry name" value="Znf_FYVE_PHD"/>
</dbReference>
<keyword evidence="4" id="KW-1185">Reference proteome</keyword>
<keyword evidence="1" id="KW-0175">Coiled coil</keyword>
<dbReference type="SUPFAM" id="SSF57903">
    <property type="entry name" value="FYVE/PHD zinc finger"/>
    <property type="match status" value="1"/>
</dbReference>
<accession>A0A9N9R6R9</accession>
<sequence>MSAEIICFKCKNEVDIKDTLLCHICNNRFEFDCAGFSEKLYRIMKSDTKKNWKCKNCIHKSTDPASLINTSIKTSNFVTTRKKISGTIVSSKAKECNINSGIVQYILVSNSKENSLEESTEIDNKDVIASDKSNIVRNNSKITSLPDLSTTYQTTGENSFNITSHSLPDRTTEENLFIQELKNEIEKLRLELDSATAEIDNLNLMNRELSKKIYDQEKIIKLYKTVGITDFNASINKTSSTSTPKLMYNNKTKNQSTKKQKKNNISASYLDIIPTNESSYPAAPPAMQREAV</sequence>
<dbReference type="OrthoDB" id="7493016at2759"/>
<name>A0A9N9R6R9_9NEOP</name>
<evidence type="ECO:0000256" key="1">
    <source>
        <dbReference type="SAM" id="Coils"/>
    </source>
</evidence>
<protein>
    <recommendedName>
        <fullName evidence="5">PHD-type domain-containing protein</fullName>
    </recommendedName>
</protein>
<evidence type="ECO:0000313" key="4">
    <source>
        <dbReference type="Proteomes" id="UP001153714"/>
    </source>
</evidence>
<dbReference type="EMBL" id="OU893354">
    <property type="protein sequence ID" value="CAG9790680.1"/>
    <property type="molecule type" value="Genomic_DNA"/>
</dbReference>
<proteinExistence type="predicted"/>
<evidence type="ECO:0000313" key="3">
    <source>
        <dbReference type="EMBL" id="CAG9790680.1"/>
    </source>
</evidence>
<dbReference type="AlphaFoldDB" id="A0A9N9R6R9"/>
<reference evidence="3" key="2">
    <citation type="submission" date="2022-10" db="EMBL/GenBank/DDBJ databases">
        <authorList>
            <consortium name="ENA_rothamsted_submissions"/>
            <consortium name="culmorum"/>
            <person name="King R."/>
        </authorList>
    </citation>
    <scope>NUCLEOTIDE SEQUENCE</scope>
</reference>
<dbReference type="Gene3D" id="3.30.40.10">
    <property type="entry name" value="Zinc/RING finger domain, C3HC4 (zinc finger)"/>
    <property type="match status" value="1"/>
</dbReference>